<sequence length="321" mass="36463">MSATELLLFLTYLLSVCGSDDRFAYQDSPICASYDLKVSFGTPTSTFECENENIFQTKYQKHDLNNDALPRVQSSCIRNMCKHRYNLSAQQSASFTCPPTGSIPSSCKRIFCTKDKYIKTVMPYMASKYGITDSKAYKEVLSTIYNFFRGDMNRIIIVLAHSIFTTSGFTQLVNVNTVHDKYGCKGILQFYGESNYKLASENFDFVKYPSEMAVLGTRSTIGTLQGYCKINPDDISNYFFESLVGLNPGEVQIMNLKKESTRLKITERVRVLNELKNIFNVEILFAKSGKHIPVEIQRILQDMPELIFNTKLNSADTIILM</sequence>
<feature type="signal peptide" evidence="1">
    <location>
        <begin position="1"/>
        <end position="18"/>
    </location>
</feature>
<evidence type="ECO:0000256" key="1">
    <source>
        <dbReference type="SAM" id="SignalP"/>
    </source>
</evidence>
<dbReference type="InParanoid" id="L2GQL4"/>
<proteinExistence type="predicted"/>
<evidence type="ECO:0000313" key="3">
    <source>
        <dbReference type="Proteomes" id="UP000011081"/>
    </source>
</evidence>
<name>L2GQL4_VAVCU</name>
<keyword evidence="1" id="KW-0732">Signal</keyword>
<protein>
    <submittedName>
        <fullName evidence="2">Uncharacterized protein</fullName>
    </submittedName>
</protein>
<feature type="chain" id="PRO_5003960187" evidence="1">
    <location>
        <begin position="19"/>
        <end position="321"/>
    </location>
</feature>
<keyword evidence="3" id="KW-1185">Reference proteome</keyword>
<dbReference type="VEuPathDB" id="MicrosporidiaDB:VCUG_02578"/>
<dbReference type="GeneID" id="19880439"/>
<dbReference type="EMBL" id="GL877480">
    <property type="protein sequence ID" value="ELA45936.1"/>
    <property type="molecule type" value="Genomic_DNA"/>
</dbReference>
<evidence type="ECO:0000313" key="2">
    <source>
        <dbReference type="EMBL" id="ELA45936.1"/>
    </source>
</evidence>
<dbReference type="HOGENOM" id="CLU_958324_0_0_1"/>
<dbReference type="RefSeq" id="XP_008075585.1">
    <property type="nucleotide sequence ID" value="XM_008077394.1"/>
</dbReference>
<dbReference type="Proteomes" id="UP000011081">
    <property type="component" value="Unassembled WGS sequence"/>
</dbReference>
<gene>
    <name evidence="2" type="ORF">VCUG_02578</name>
</gene>
<organism evidence="2 3">
    <name type="scientific">Vavraia culicis (isolate floridensis)</name>
    <name type="common">Microsporidian parasite</name>
    <dbReference type="NCBI Taxonomy" id="948595"/>
    <lineage>
        <taxon>Eukaryota</taxon>
        <taxon>Fungi</taxon>
        <taxon>Fungi incertae sedis</taxon>
        <taxon>Microsporidia</taxon>
        <taxon>Pleistophoridae</taxon>
        <taxon>Vavraia</taxon>
    </lineage>
</organism>
<dbReference type="AlphaFoldDB" id="L2GQL4"/>
<dbReference type="OrthoDB" id="10412684at2759"/>
<reference evidence="3" key="1">
    <citation type="submission" date="2011-03" db="EMBL/GenBank/DDBJ databases">
        <title>The genome sequence of Vavraia culicis strain floridensis.</title>
        <authorList>
            <consortium name="The Broad Institute Genome Sequencing Platform"/>
            <person name="Cuomo C."/>
            <person name="Becnel J."/>
            <person name="Sanscrainte N."/>
            <person name="Young S.K."/>
            <person name="Zeng Q."/>
            <person name="Gargeya S."/>
            <person name="Fitzgerald M."/>
            <person name="Haas B."/>
            <person name="Abouelleil A."/>
            <person name="Alvarado L."/>
            <person name="Arachchi H.M."/>
            <person name="Berlin A."/>
            <person name="Chapman S.B."/>
            <person name="Gearin G."/>
            <person name="Goldberg J."/>
            <person name="Griggs A."/>
            <person name="Gujja S."/>
            <person name="Hansen M."/>
            <person name="Heiman D."/>
            <person name="Howarth C."/>
            <person name="Larimer J."/>
            <person name="Lui A."/>
            <person name="MacDonald P.J.P."/>
            <person name="McCowen C."/>
            <person name="Montmayeur A."/>
            <person name="Murphy C."/>
            <person name="Neiman D."/>
            <person name="Pearson M."/>
            <person name="Priest M."/>
            <person name="Roberts A."/>
            <person name="Saif S."/>
            <person name="Shea T."/>
            <person name="Sisk P."/>
            <person name="Stolte C."/>
            <person name="Sykes S."/>
            <person name="Wortman J."/>
            <person name="Nusbaum C."/>
            <person name="Birren B."/>
        </authorList>
    </citation>
    <scope>NUCLEOTIDE SEQUENCE [LARGE SCALE GENOMIC DNA]</scope>
    <source>
        <strain evidence="3">floridensis</strain>
    </source>
</reference>
<accession>L2GQL4</accession>
<dbReference type="OMA" id="YPSEMAV"/>